<evidence type="ECO:0000313" key="1">
    <source>
        <dbReference type="EMBL" id="WNL16910.1"/>
    </source>
</evidence>
<protein>
    <submittedName>
        <fullName evidence="1">Uncharacterized protein</fullName>
    </submittedName>
</protein>
<dbReference type="AlphaFoldDB" id="A0AA96CVN6"/>
<name>A0AA96CVN6_9BACT</name>
<reference evidence="1" key="1">
    <citation type="submission" date="2023-09" db="EMBL/GenBank/DDBJ databases">
        <title>Arcobacter tbilisiensis sp. nov. isolated from chicken meat in Tbilisi, Georgia.</title>
        <authorList>
            <person name="Matthias R."/>
            <person name="Zautner A.E."/>
        </authorList>
    </citation>
    <scope>NUCLEOTIDE SEQUENCE</scope>
    <source>
        <strain evidence="1">LEO 107</strain>
    </source>
</reference>
<dbReference type="EMBL" id="CP134846">
    <property type="protein sequence ID" value="WNL16910.1"/>
    <property type="molecule type" value="Genomic_DNA"/>
</dbReference>
<sequence length="75" mass="8949">MEQKVFRVMSEEFTKNYDFYKVYDDMVIHKETEQIFKTNFVNGMVQLVPVSNQTAMEKIEQGLSEFAKELKRQGF</sequence>
<accession>A0AA96CVN6</accession>
<proteinExistence type="predicted"/>
<organism evidence="1">
    <name type="scientific">Arcobacter sp. AZ-2023</name>
    <dbReference type="NCBI Taxonomy" id="3074453"/>
    <lineage>
        <taxon>Bacteria</taxon>
        <taxon>Pseudomonadati</taxon>
        <taxon>Campylobacterota</taxon>
        <taxon>Epsilonproteobacteria</taxon>
        <taxon>Campylobacterales</taxon>
        <taxon>Arcobacteraceae</taxon>
        <taxon>Arcobacter</taxon>
    </lineage>
</organism>
<gene>
    <name evidence="1" type="ORF">RJG54_00500</name>
</gene>